<dbReference type="PANTHER" id="PTHR30419">
    <property type="entry name" value="HTH-TYPE TRANSCRIPTIONAL REGULATOR YBHD"/>
    <property type="match status" value="1"/>
</dbReference>
<dbReference type="GO" id="GO:0003700">
    <property type="term" value="F:DNA-binding transcription factor activity"/>
    <property type="evidence" value="ECO:0007669"/>
    <property type="project" value="InterPro"/>
</dbReference>
<dbReference type="GO" id="GO:0003677">
    <property type="term" value="F:DNA binding"/>
    <property type="evidence" value="ECO:0007669"/>
    <property type="project" value="UniProtKB-KW"/>
</dbReference>
<accession>A0A6N0JUQ6</accession>
<dbReference type="OrthoDB" id="9814165at2"/>
<keyword evidence="3" id="KW-0238">DNA-binding</keyword>
<name>A0A6N0JUQ6_ACHDE</name>
<dbReference type="RefSeq" id="WP_125283080.1">
    <property type="nucleotide sequence ID" value="NZ_CP054569.1"/>
</dbReference>
<dbReference type="CDD" id="cd05466">
    <property type="entry name" value="PBP2_LTTR_substrate"/>
    <property type="match status" value="1"/>
</dbReference>
<keyword evidence="2" id="KW-0805">Transcription regulation</keyword>
<dbReference type="InterPro" id="IPR036388">
    <property type="entry name" value="WH-like_DNA-bd_sf"/>
</dbReference>
<evidence type="ECO:0000313" key="6">
    <source>
        <dbReference type="EMBL" id="QKQ50744.1"/>
    </source>
</evidence>
<dbReference type="SUPFAM" id="SSF53850">
    <property type="entry name" value="Periplasmic binding protein-like II"/>
    <property type="match status" value="1"/>
</dbReference>
<dbReference type="InterPro" id="IPR050950">
    <property type="entry name" value="HTH-type_LysR_regulators"/>
</dbReference>
<dbReference type="Pfam" id="PF00126">
    <property type="entry name" value="HTH_1"/>
    <property type="match status" value="1"/>
</dbReference>
<evidence type="ECO:0000256" key="1">
    <source>
        <dbReference type="ARBA" id="ARBA00009437"/>
    </source>
</evidence>
<gene>
    <name evidence="6" type="ORF">FOC81_30100</name>
</gene>
<dbReference type="PANTHER" id="PTHR30419:SF8">
    <property type="entry name" value="NITROGEN ASSIMILATION TRANSCRIPTIONAL ACTIVATOR-RELATED"/>
    <property type="match status" value="1"/>
</dbReference>
<dbReference type="AlphaFoldDB" id="A0A6N0JUQ6"/>
<organism evidence="6 7">
    <name type="scientific">Achromobacter denitrificans</name>
    <name type="common">Alcaligenes denitrificans</name>
    <dbReference type="NCBI Taxonomy" id="32002"/>
    <lineage>
        <taxon>Bacteria</taxon>
        <taxon>Pseudomonadati</taxon>
        <taxon>Pseudomonadota</taxon>
        <taxon>Betaproteobacteria</taxon>
        <taxon>Burkholderiales</taxon>
        <taxon>Alcaligenaceae</taxon>
        <taxon>Achromobacter</taxon>
    </lineage>
</organism>
<evidence type="ECO:0000256" key="4">
    <source>
        <dbReference type="ARBA" id="ARBA00023163"/>
    </source>
</evidence>
<protein>
    <submittedName>
        <fullName evidence="6">LysR family transcriptional regulator</fullName>
    </submittedName>
</protein>
<dbReference type="Proteomes" id="UP000509782">
    <property type="component" value="Chromosome"/>
</dbReference>
<dbReference type="EMBL" id="CP054569">
    <property type="protein sequence ID" value="QKQ50744.1"/>
    <property type="molecule type" value="Genomic_DNA"/>
</dbReference>
<sequence length="329" mass="35921">MVNRKSIEMLAARIKLRHLQVALALRDAPTAKEVARQAHVSESAVSKTLAELEEQLGFKLFERAGNARRPTAMGAQVLPVMEALVARARSMAEIIVDVRSGNQGGLRIGVATDMGKLSLAPLIHTFNEAHPGIALDVQTGGFRAMTELLQQDGLDALVCYDDPTLVSPELGRLRLAPPQPLAVVANARLSPLASRAAPTLRDLHGQPWCKPRPDTMMHAKLAELFLQAGLDLPPRGIQVSDLLLTDEFIRATDYLVMLPVAAARRLTADQAAVILPIDLRLHNPPTLVVWRRAHEWRPSLLRFLDFCRQREGQAAFPASSLSGSGLPNK</sequence>
<feature type="domain" description="HTH lysR-type" evidence="5">
    <location>
        <begin position="14"/>
        <end position="71"/>
    </location>
</feature>
<dbReference type="Gene3D" id="1.10.10.10">
    <property type="entry name" value="Winged helix-like DNA-binding domain superfamily/Winged helix DNA-binding domain"/>
    <property type="match status" value="1"/>
</dbReference>
<dbReference type="SUPFAM" id="SSF46785">
    <property type="entry name" value="Winged helix' DNA-binding domain"/>
    <property type="match status" value="1"/>
</dbReference>
<dbReference type="PROSITE" id="PS50931">
    <property type="entry name" value="HTH_LYSR"/>
    <property type="match status" value="1"/>
</dbReference>
<evidence type="ECO:0000259" key="5">
    <source>
        <dbReference type="PROSITE" id="PS50931"/>
    </source>
</evidence>
<dbReference type="Gene3D" id="3.40.190.290">
    <property type="match status" value="1"/>
</dbReference>
<proteinExistence type="inferred from homology"/>
<dbReference type="InterPro" id="IPR000847">
    <property type="entry name" value="LysR_HTH_N"/>
</dbReference>
<evidence type="ECO:0000256" key="3">
    <source>
        <dbReference type="ARBA" id="ARBA00023125"/>
    </source>
</evidence>
<dbReference type="Pfam" id="PF03466">
    <property type="entry name" value="LysR_substrate"/>
    <property type="match status" value="1"/>
</dbReference>
<dbReference type="InterPro" id="IPR005119">
    <property type="entry name" value="LysR_subst-bd"/>
</dbReference>
<evidence type="ECO:0000313" key="7">
    <source>
        <dbReference type="Proteomes" id="UP000509782"/>
    </source>
</evidence>
<dbReference type="GO" id="GO:0005829">
    <property type="term" value="C:cytosol"/>
    <property type="evidence" value="ECO:0007669"/>
    <property type="project" value="TreeGrafter"/>
</dbReference>
<reference evidence="6 7" key="1">
    <citation type="submission" date="2020-05" db="EMBL/GenBank/DDBJ databases">
        <title>FDA dAtabase for Regulatory Grade micrObial Sequences (FDA-ARGOS): Supporting development and validation of Infectious Disease Dx tests.</title>
        <authorList>
            <person name="Sproer C."/>
            <person name="Gronow S."/>
            <person name="Severitt S."/>
            <person name="Schroder I."/>
            <person name="Tallon L."/>
            <person name="Sadzewicz L."/>
            <person name="Zhao X."/>
            <person name="Vavikolanu K."/>
            <person name="Mehta A."/>
            <person name="Aluvathingal J."/>
            <person name="Nadendla S."/>
            <person name="Myers T."/>
            <person name="Yan Y."/>
            <person name="Sichtig H."/>
        </authorList>
    </citation>
    <scope>NUCLEOTIDE SEQUENCE [LARGE SCALE GENOMIC DNA]</scope>
    <source>
        <strain evidence="6 7">FDAARGOS_787</strain>
    </source>
</reference>
<comment type="similarity">
    <text evidence="1">Belongs to the LysR transcriptional regulatory family.</text>
</comment>
<keyword evidence="4" id="KW-0804">Transcription</keyword>
<evidence type="ECO:0000256" key="2">
    <source>
        <dbReference type="ARBA" id="ARBA00023015"/>
    </source>
</evidence>
<dbReference type="InterPro" id="IPR036390">
    <property type="entry name" value="WH_DNA-bd_sf"/>
</dbReference>